<evidence type="ECO:0000256" key="1">
    <source>
        <dbReference type="ARBA" id="ARBA00022723"/>
    </source>
</evidence>
<sequence length="1148" mass="132011">MRYITSTEGEHVCSMCNNMFENEKELADYELPSDGSMYGNSTDNEEQTKVNQHGKSKVLTVDLIRPFKCDLCDLVFDRMSQLDKHKRNVHSQERSQVCQICGKGFFRSTDLKTHLNIHLGTNRCICEVCGREFNHVSNLIRHGRTHSGVKPYPCTICGKRFTQINTLTRHKAIHKRGDDSMDCCFCDKQYKTRNGLKLHMKKSHGFTGSCQQDHGKIVKRKHYCTICGDSFQFVELLKVHESMHQGINILECKSCNQVFQKMDEIKEHRCDKPKLSGANEMISEKIVSDKEFSEKARNQEKIISNLSTEEQSFVTKLEVVDQGSRDSCSERIPRAKGISKMNTIQNSSNHEPDYKFKPTILTCPSNREEDKRTKETIVYVTTEQLANMNTEQVVDTANHFLHEHLMQLAAESALQTDNIRSRDCDNEAAVSEMISNCWKEIEIPDVNEPELAEKQDASSKNTTQNIIYVHTLKKDGLAFLNKSGDLGNIGTEIMPEKLQNIKHDLEAIENSTLHAELQETHTLKLRESECVQKHHLVGNKNCSKKISGVKRNPNKLLDSVLFENINLNCSEPSHRQELDTSSVTKGMKVLEIQDSVLYLNEENSDKGQREDGNLQTTLHAQNMFEDLFKNHMDNVNTVITKSSDNQEPTLRLVKTDNEEQFYELLITNCSENVVESCEIGKISEESIHENSKITPNEPISDSLLKLVQLENGQRILELTENTLSEGSDIPEMIGKRTGTEDIEEEVQNLSKNVNHDKSGEKSFVHNRGEKIFYLAQSNKDNLIDFFEIETLGTQDQNCDFVSDETIQNLSIQTNFDDLGTLNKNENLEIENPPMGNESCEEIFGLIQNNLPKYNEKIKSESKKTVREDGPMVRLVQNEDGAQFFELIRGDSEFDETQDFELIQTYDTDEGQSTQFVNNIKHAENVHTETSYTMNGTDEKSKLESEVSQKKKPKSNVKKYNCDVCKKSFSKGYNYRQHIGTHFADQQKFKCKECGTLFAWKSTLNKHMASHRAGGQQKFVCEICPKVYTTLSQVNEHVKRDHLKERNHKCTHCSKTFFKKFDLKTHTRTHTKERPYECRICYKSFHYQSHIIRHERIHSGERPYACNICEKAFTQLGSLKNHRQRHQELKIDILDYQMDEDDPLPRSTL</sequence>
<dbReference type="Pfam" id="PF00096">
    <property type="entry name" value="zf-C2H2"/>
    <property type="match status" value="8"/>
</dbReference>
<feature type="domain" description="C2H2-type" evidence="9">
    <location>
        <begin position="222"/>
        <end position="249"/>
    </location>
</feature>
<dbReference type="GeneID" id="107219618"/>
<keyword evidence="4" id="KW-0862">Zinc</keyword>
<protein>
    <submittedName>
        <fullName evidence="11 12">Uncharacterized protein LOC107219618 isoform X1</fullName>
    </submittedName>
</protein>
<gene>
    <name evidence="11 12" type="primary">LOC107219618</name>
</gene>
<name>A0A6J0BI00_NEOLC</name>
<dbReference type="InterPro" id="IPR013087">
    <property type="entry name" value="Znf_C2H2_type"/>
</dbReference>
<feature type="domain" description="C2H2-type" evidence="9">
    <location>
        <begin position="67"/>
        <end position="95"/>
    </location>
</feature>
<feature type="region of interest" description="Disordered" evidence="8">
    <location>
        <begin position="31"/>
        <end position="52"/>
    </location>
</feature>
<dbReference type="Proteomes" id="UP000829291">
    <property type="component" value="Chromosome 3"/>
</dbReference>
<dbReference type="AlphaFoldDB" id="A0A6J0BI00"/>
<feature type="domain" description="C2H2-type" evidence="9">
    <location>
        <begin position="1047"/>
        <end position="1074"/>
    </location>
</feature>
<evidence type="ECO:0000256" key="2">
    <source>
        <dbReference type="ARBA" id="ARBA00022737"/>
    </source>
</evidence>
<dbReference type="InParanoid" id="A0A6J0BI00"/>
<feature type="domain" description="C2H2-type" evidence="9">
    <location>
        <begin position="96"/>
        <end position="123"/>
    </location>
</feature>
<feature type="domain" description="C2H2-type" evidence="9">
    <location>
        <begin position="959"/>
        <end position="986"/>
    </location>
</feature>
<evidence type="ECO:0000313" key="12">
    <source>
        <dbReference type="RefSeq" id="XP_046590731.1"/>
    </source>
</evidence>
<comment type="similarity">
    <text evidence="6">Belongs to the snail C2H2-type zinc-finger protein family.</text>
</comment>
<proteinExistence type="inferred from homology"/>
<keyword evidence="10" id="KW-1185">Reference proteome</keyword>
<dbReference type="PANTHER" id="PTHR24388:SF104">
    <property type="entry name" value="AT-RICH BINDING PROTEIN-RELATED"/>
    <property type="match status" value="1"/>
</dbReference>
<evidence type="ECO:0000256" key="4">
    <source>
        <dbReference type="ARBA" id="ARBA00022833"/>
    </source>
</evidence>
<keyword evidence="2" id="KW-0677">Repeat</keyword>
<reference evidence="11 12" key="1">
    <citation type="submission" date="2025-05" db="UniProtKB">
        <authorList>
            <consortium name="RefSeq"/>
        </authorList>
    </citation>
    <scope>IDENTIFICATION</scope>
    <source>
        <tissue evidence="11 12">Thorax and Abdomen</tissue>
    </source>
</reference>
<keyword evidence="5" id="KW-0539">Nucleus</keyword>
<feature type="compositionally biased region" description="Basic and acidic residues" evidence="8">
    <location>
        <begin position="936"/>
        <end position="948"/>
    </location>
</feature>
<dbReference type="GO" id="GO:0000978">
    <property type="term" value="F:RNA polymerase II cis-regulatory region sequence-specific DNA binding"/>
    <property type="evidence" value="ECO:0007669"/>
    <property type="project" value="TreeGrafter"/>
</dbReference>
<evidence type="ECO:0000256" key="7">
    <source>
        <dbReference type="PROSITE-ProRule" id="PRU00042"/>
    </source>
</evidence>
<keyword evidence="3 7" id="KW-0863">Zinc-finger</keyword>
<dbReference type="PROSITE" id="PS00028">
    <property type="entry name" value="ZINC_FINGER_C2H2_1"/>
    <property type="match status" value="12"/>
</dbReference>
<dbReference type="PROSITE" id="PS50157">
    <property type="entry name" value="ZINC_FINGER_C2H2_2"/>
    <property type="match status" value="11"/>
</dbReference>
<dbReference type="RefSeq" id="XP_015513373.2">
    <property type="nucleotide sequence ID" value="XM_015657887.2"/>
</dbReference>
<dbReference type="RefSeq" id="XP_046590731.1">
    <property type="nucleotide sequence ID" value="XM_046734775.1"/>
</dbReference>
<feature type="domain" description="C2H2-type" evidence="9">
    <location>
        <begin position="124"/>
        <end position="151"/>
    </location>
</feature>
<keyword evidence="1" id="KW-0479">Metal-binding</keyword>
<feature type="domain" description="C2H2-type" evidence="9">
    <location>
        <begin position="1075"/>
        <end position="1102"/>
    </location>
</feature>
<dbReference type="GO" id="GO:0008270">
    <property type="term" value="F:zinc ion binding"/>
    <property type="evidence" value="ECO:0007669"/>
    <property type="project" value="UniProtKB-KW"/>
</dbReference>
<dbReference type="SMART" id="SM00355">
    <property type="entry name" value="ZnF_C2H2"/>
    <property type="match status" value="12"/>
</dbReference>
<dbReference type="GO" id="GO:0030674">
    <property type="term" value="F:protein-macromolecule adaptor activity"/>
    <property type="evidence" value="ECO:0007669"/>
    <property type="project" value="UniProtKB-ARBA"/>
</dbReference>
<evidence type="ECO:0000259" key="9">
    <source>
        <dbReference type="PROSITE" id="PS50157"/>
    </source>
</evidence>
<evidence type="ECO:0000256" key="5">
    <source>
        <dbReference type="ARBA" id="ARBA00023242"/>
    </source>
</evidence>
<evidence type="ECO:0000256" key="6">
    <source>
        <dbReference type="ARBA" id="ARBA00037948"/>
    </source>
</evidence>
<evidence type="ECO:0000256" key="8">
    <source>
        <dbReference type="SAM" id="MobiDB-lite"/>
    </source>
</evidence>
<feature type="region of interest" description="Disordered" evidence="8">
    <location>
        <begin position="932"/>
        <end position="951"/>
    </location>
</feature>
<feature type="domain" description="C2H2-type" evidence="9">
    <location>
        <begin position="152"/>
        <end position="179"/>
    </location>
</feature>
<feature type="domain" description="C2H2-type" evidence="9">
    <location>
        <begin position="1103"/>
        <end position="1130"/>
    </location>
</feature>
<dbReference type="GO" id="GO:0005634">
    <property type="term" value="C:nucleus"/>
    <property type="evidence" value="ECO:0007669"/>
    <property type="project" value="UniProtKB-SubCell"/>
</dbReference>
<dbReference type="PANTHER" id="PTHR24388">
    <property type="entry name" value="ZINC FINGER PROTEIN"/>
    <property type="match status" value="1"/>
</dbReference>
<evidence type="ECO:0000313" key="10">
    <source>
        <dbReference type="Proteomes" id="UP000829291"/>
    </source>
</evidence>
<accession>A0A6J0BI00</accession>
<dbReference type="InterPro" id="IPR036236">
    <property type="entry name" value="Znf_C2H2_sf"/>
</dbReference>
<evidence type="ECO:0000313" key="11">
    <source>
        <dbReference type="RefSeq" id="XP_015513373.2"/>
    </source>
</evidence>
<dbReference type="Gene3D" id="3.30.160.60">
    <property type="entry name" value="Classic Zinc Finger"/>
    <property type="match status" value="9"/>
</dbReference>
<dbReference type="GO" id="GO:0006357">
    <property type="term" value="P:regulation of transcription by RNA polymerase II"/>
    <property type="evidence" value="ECO:0007669"/>
    <property type="project" value="UniProtKB-ARBA"/>
</dbReference>
<feature type="domain" description="C2H2-type" evidence="9">
    <location>
        <begin position="1018"/>
        <end position="1046"/>
    </location>
</feature>
<dbReference type="OrthoDB" id="9439903at2759"/>
<dbReference type="KEGG" id="nlo:107219618"/>
<feature type="domain" description="C2H2-type" evidence="9">
    <location>
        <begin position="988"/>
        <end position="1010"/>
    </location>
</feature>
<dbReference type="InterPro" id="IPR050527">
    <property type="entry name" value="Snail/Krueppel_Znf"/>
</dbReference>
<evidence type="ECO:0000256" key="3">
    <source>
        <dbReference type="ARBA" id="ARBA00022771"/>
    </source>
</evidence>
<organism evidence="10 11">
    <name type="scientific">Neodiprion lecontei</name>
    <name type="common">Redheaded pine sawfly</name>
    <dbReference type="NCBI Taxonomy" id="441921"/>
    <lineage>
        <taxon>Eukaryota</taxon>
        <taxon>Metazoa</taxon>
        <taxon>Ecdysozoa</taxon>
        <taxon>Arthropoda</taxon>
        <taxon>Hexapoda</taxon>
        <taxon>Insecta</taxon>
        <taxon>Pterygota</taxon>
        <taxon>Neoptera</taxon>
        <taxon>Endopterygota</taxon>
        <taxon>Hymenoptera</taxon>
        <taxon>Tenthredinoidea</taxon>
        <taxon>Diprionidae</taxon>
        <taxon>Diprioninae</taxon>
        <taxon>Neodiprion</taxon>
    </lineage>
</organism>
<dbReference type="SUPFAM" id="SSF57667">
    <property type="entry name" value="beta-beta-alpha zinc fingers"/>
    <property type="match status" value="7"/>
</dbReference>
<dbReference type="GO" id="GO:0003700">
    <property type="term" value="F:DNA-binding transcription factor activity"/>
    <property type="evidence" value="ECO:0007669"/>
    <property type="project" value="TreeGrafter"/>
</dbReference>